<evidence type="ECO:0000313" key="10">
    <source>
        <dbReference type="Proteomes" id="UP000297890"/>
    </source>
</evidence>
<dbReference type="UniPathway" id="UPA00275">
    <property type="reaction ID" value="UER00399"/>
</dbReference>
<keyword evidence="7" id="KW-0460">Magnesium</keyword>
<dbReference type="Pfam" id="PF00926">
    <property type="entry name" value="DHBP_synthase"/>
    <property type="match status" value="1"/>
</dbReference>
<dbReference type="InterPro" id="IPR000422">
    <property type="entry name" value="DHBP_synthase_RibB"/>
</dbReference>
<dbReference type="Proteomes" id="UP000297890">
    <property type="component" value="Unassembled WGS sequence"/>
</dbReference>
<comment type="subunit">
    <text evidence="7">Homodimer.</text>
</comment>
<dbReference type="Gene3D" id="3.90.870.10">
    <property type="entry name" value="DHBP synthase"/>
    <property type="match status" value="1"/>
</dbReference>
<evidence type="ECO:0000256" key="7">
    <source>
        <dbReference type="RuleBase" id="RU003843"/>
    </source>
</evidence>
<keyword evidence="5 7" id="KW-0686">Riboflavin biosynthesis</keyword>
<comment type="similarity">
    <text evidence="7">Belongs to the DHBP synthase family.</text>
</comment>
<keyword evidence="7" id="KW-0464">Manganese</keyword>
<dbReference type="PANTHER" id="PTHR21327">
    <property type="entry name" value="GTP CYCLOHYDROLASE II-RELATED"/>
    <property type="match status" value="1"/>
</dbReference>
<comment type="function">
    <text evidence="1 7">Catalyzes the conversion of D-ribulose 5-phosphate to formate and 3,4-dihydroxy-2-butanone 4-phosphate.</text>
</comment>
<dbReference type="NCBIfam" id="TIGR00506">
    <property type="entry name" value="ribB"/>
    <property type="match status" value="1"/>
</dbReference>
<evidence type="ECO:0000256" key="2">
    <source>
        <dbReference type="ARBA" id="ARBA00004904"/>
    </source>
</evidence>
<name>A0A4Z0F6M4_9GAMM</name>
<dbReference type="GO" id="GO:0008686">
    <property type="term" value="F:3,4-dihydroxy-2-butanone-4-phosphate synthase activity"/>
    <property type="evidence" value="ECO:0007669"/>
    <property type="project" value="UniProtKB-EC"/>
</dbReference>
<comment type="caution">
    <text evidence="9">The sequence shown here is derived from an EMBL/GenBank/DDBJ whole genome shotgun (WGS) entry which is preliminary data.</text>
</comment>
<protein>
    <recommendedName>
        <fullName evidence="4 7">3,4-dihydroxy-2-butanone 4-phosphate synthase</fullName>
        <shortName evidence="7">DHBP synthase</shortName>
        <ecNumber evidence="3 7">4.1.99.12</ecNumber>
    </recommendedName>
</protein>
<comment type="cofactor">
    <cofactor evidence="7">
        <name>Mg(2+)</name>
        <dbReference type="ChEBI" id="CHEBI:18420"/>
    </cofactor>
    <cofactor evidence="7">
        <name>Mn(2+)</name>
        <dbReference type="ChEBI" id="CHEBI:29035"/>
    </cofactor>
    <text evidence="7">Binds 2 divalent metal cations per subunit. Magnesium or manganese.</text>
</comment>
<comment type="catalytic activity">
    <reaction evidence="7">
        <text>D-ribulose 5-phosphate = (2S)-2-hydroxy-3-oxobutyl phosphate + formate + H(+)</text>
        <dbReference type="Rhea" id="RHEA:18457"/>
        <dbReference type="ChEBI" id="CHEBI:15378"/>
        <dbReference type="ChEBI" id="CHEBI:15740"/>
        <dbReference type="ChEBI" id="CHEBI:58121"/>
        <dbReference type="ChEBI" id="CHEBI:58830"/>
        <dbReference type="EC" id="4.1.99.12"/>
    </reaction>
</comment>
<evidence type="ECO:0000256" key="3">
    <source>
        <dbReference type="ARBA" id="ARBA00012153"/>
    </source>
</evidence>
<organism evidence="9 10">
    <name type="scientific">Candidatus Macondimonas diazotrophica</name>
    <dbReference type="NCBI Taxonomy" id="2305248"/>
    <lineage>
        <taxon>Bacteria</taxon>
        <taxon>Pseudomonadati</taxon>
        <taxon>Pseudomonadota</taxon>
        <taxon>Gammaproteobacteria</taxon>
        <taxon>Chromatiales</taxon>
        <taxon>Ectothiorhodospiraceae</taxon>
        <taxon>Candidatus Macondimonas</taxon>
    </lineage>
</organism>
<dbReference type="SUPFAM" id="SSF55821">
    <property type="entry name" value="YrdC/RibB"/>
    <property type="match status" value="1"/>
</dbReference>
<dbReference type="EMBL" id="SRIO01000014">
    <property type="protein sequence ID" value="TFZ81886.1"/>
    <property type="molecule type" value="Genomic_DNA"/>
</dbReference>
<dbReference type="AlphaFoldDB" id="A0A4Z0F6M4"/>
<dbReference type="GO" id="GO:0009231">
    <property type="term" value="P:riboflavin biosynthetic process"/>
    <property type="evidence" value="ECO:0007669"/>
    <property type="project" value="UniProtKB-UniPathway"/>
</dbReference>
<evidence type="ECO:0000256" key="6">
    <source>
        <dbReference type="ARBA" id="ARBA00022723"/>
    </source>
</evidence>
<accession>A0A4Z0F6M4</accession>
<dbReference type="GO" id="GO:0005829">
    <property type="term" value="C:cytosol"/>
    <property type="evidence" value="ECO:0007669"/>
    <property type="project" value="TreeGrafter"/>
</dbReference>
<keyword evidence="7 9" id="KW-0456">Lyase</keyword>
<evidence type="ECO:0000256" key="1">
    <source>
        <dbReference type="ARBA" id="ARBA00002284"/>
    </source>
</evidence>
<dbReference type="OrthoDB" id="9793111at2"/>
<keyword evidence="6 7" id="KW-0479">Metal-binding</keyword>
<evidence type="ECO:0000313" key="9">
    <source>
        <dbReference type="EMBL" id="TFZ81886.1"/>
    </source>
</evidence>
<gene>
    <name evidence="9" type="primary">ribB</name>
    <name evidence="9" type="ORF">E4680_10480</name>
</gene>
<dbReference type="PANTHER" id="PTHR21327:SF18">
    <property type="entry name" value="3,4-DIHYDROXY-2-BUTANONE 4-PHOSPHATE SYNTHASE"/>
    <property type="match status" value="1"/>
</dbReference>
<evidence type="ECO:0000256" key="8">
    <source>
        <dbReference type="SAM" id="MobiDB-lite"/>
    </source>
</evidence>
<sequence length="251" mass="27032">MITKLSDWHSPSPSSEQSDEPVLRAITQLRAGKAIIVQDAEDRENEADLVALADRVSPDVVNFMITHGRGLVCAPVSREIAERLRLDPMVKGNSDPHRTQFTVSVDAASCRTGISATERARTLRALADLHATAGDFTRPGHVFPLIAHPAGVLGRAGHTEAATDLARLADAPAAGVICEILGQDGNPITGRSVARFAARFGLLRLTIQQLIRYRAAHDSALLGRDLMPDLTNANPLISYSRYMEKALASCI</sequence>
<dbReference type="InterPro" id="IPR017945">
    <property type="entry name" value="DHBP_synth_RibB-like_a/b_dom"/>
</dbReference>
<proteinExistence type="inferred from homology"/>
<dbReference type="EC" id="4.1.99.12" evidence="3 7"/>
<evidence type="ECO:0000256" key="5">
    <source>
        <dbReference type="ARBA" id="ARBA00022619"/>
    </source>
</evidence>
<reference evidence="9 10" key="1">
    <citation type="journal article" date="2019" name="ISME J.">
        <title>Candidatus Macondimonas diazotrophica, a novel gammaproteobacterial genus dominating crude-oil-contaminated coastal sediments.</title>
        <authorList>
            <person name="Karthikeyan S."/>
            <person name="Konstantinidis K."/>
        </authorList>
    </citation>
    <scope>NUCLEOTIDE SEQUENCE [LARGE SCALE GENOMIC DNA]</scope>
    <source>
        <strain evidence="9 10">KTK01</strain>
    </source>
</reference>
<evidence type="ECO:0000256" key="4">
    <source>
        <dbReference type="ARBA" id="ARBA00018836"/>
    </source>
</evidence>
<comment type="pathway">
    <text evidence="2 7">Cofactor biosynthesis; riboflavin biosynthesis; 2-hydroxy-3-oxobutyl phosphate from D-ribulose 5-phosphate: step 1/1.</text>
</comment>
<dbReference type="GO" id="GO:0003935">
    <property type="term" value="F:GTP cyclohydrolase II activity"/>
    <property type="evidence" value="ECO:0007669"/>
    <property type="project" value="TreeGrafter"/>
</dbReference>
<dbReference type="GO" id="GO:0046872">
    <property type="term" value="F:metal ion binding"/>
    <property type="evidence" value="ECO:0007669"/>
    <property type="project" value="UniProtKB-KW"/>
</dbReference>
<feature type="region of interest" description="Disordered" evidence="8">
    <location>
        <begin position="1"/>
        <end position="21"/>
    </location>
</feature>
<keyword evidence="10" id="KW-1185">Reference proteome</keyword>
<dbReference type="RefSeq" id="WP_135282364.1">
    <property type="nucleotide sequence ID" value="NZ_SRIO01000014.1"/>
</dbReference>